<sequence>MENTPPTLITRIRQRLFGVESAPVAQVATTMDEDVPRYPPFMKGLPAAPVERILSSQTESIASIEQALALPDSLYQTIAAPVIRRYAAYSHLLPASESHHHRGAGGLFRHGLEVAHWATLASQGSLFATSASPKERKAQELRWRLAVCFAGLLHDIGKPVADIAVIDAQGQHTWNPCDENITDWAVRNEIERYFLRWRDNRHKRHEQFSALVIERVLTREARTFILESGPDIMQAMLETINGLDRGSKVYALVITADCKSVERDLKAHYQNIDSALGMPVEKYLFDAMRRLVKSGQWTVNEKGARLWRFEDGLHIVWRAGAQDIVTLLAKDKVPGIPRDEDTLADILIERGLAIPKSWPDGRQYRYWQMQPEGLDNPLYLLRLKSAELIFSGEPPLVVAAREISEQDAAAVPLEPVTNPAPKISKPAKAKNLVVMKQPQRTDSPASVLPDAIQSEPAHDLSALPDLLQIESTPSSSNSQGAKDTNNLPSAPDQGLSQSKSTDDAPALCQTKQPKNETPAKPTNTEKADSAAKPDLSTTDTKSIANPVDSAKCWLERYGDVGQCLMDIAAMLNQGQWQLGSDLLEVQDKYLLPFPAAAEKLAVDPPQFIKILEDKGWLVTDVLSPMRKVQTIQSVRGVLLALEPSLALKALLKSEGKATLTASPAQSPTSNTDNKTRDQVKSAQPQDEAIREPKPVRSKSNTTGKHKSIVGNASDSSVNSEPDKASTPTTTPPAKPGTIDLLITHVRQQNLPPDEASTDGHWHTLSNTDLEQFLRQHPTIKRTRLMLDIANHPDCRSVSATEGIQVRLRP</sequence>
<dbReference type="Gene3D" id="1.10.3210.40">
    <property type="match status" value="1"/>
</dbReference>
<evidence type="ECO:0000313" key="4">
    <source>
        <dbReference type="Proteomes" id="UP001162780"/>
    </source>
</evidence>
<protein>
    <submittedName>
        <fullName evidence="3">TraI domain-containing protein</fullName>
    </submittedName>
</protein>
<dbReference type="InterPro" id="IPR003607">
    <property type="entry name" value="HD/PDEase_dom"/>
</dbReference>
<dbReference type="RefSeq" id="WP_255187015.1">
    <property type="nucleotide sequence ID" value="NZ_CP113517.1"/>
</dbReference>
<reference evidence="3" key="1">
    <citation type="submission" date="2022-11" db="EMBL/GenBank/DDBJ databases">
        <title>Methylomonas rapida sp. nov., Carotenoid-Producing Obligate Methanotrophs with High Growth Characteristics and Biotechnological Potential.</title>
        <authorList>
            <person name="Tikhonova E.N."/>
            <person name="Suleimanov R.Z."/>
            <person name="Miroshnikov K."/>
            <person name="Oshkin I.Y."/>
            <person name="Belova S.E."/>
            <person name="Danilova O.V."/>
            <person name="Ashikhmin A."/>
            <person name="Konopkin A."/>
            <person name="But S.Y."/>
            <person name="Khmelenina V.N."/>
            <person name="Kuznetsov N."/>
            <person name="Pimenov N.V."/>
            <person name="Dedysh S.N."/>
        </authorList>
    </citation>
    <scope>NUCLEOTIDE SEQUENCE</scope>
    <source>
        <strain evidence="3">MP1</strain>
    </source>
</reference>
<feature type="region of interest" description="Disordered" evidence="1">
    <location>
        <begin position="470"/>
        <end position="542"/>
    </location>
</feature>
<evidence type="ECO:0000256" key="1">
    <source>
        <dbReference type="SAM" id="MobiDB-lite"/>
    </source>
</evidence>
<accession>A0ABY7GNQ8</accession>
<gene>
    <name evidence="3" type="ORF">NM686_006225</name>
</gene>
<keyword evidence="4" id="KW-1185">Reference proteome</keyword>
<dbReference type="Pfam" id="PF07514">
    <property type="entry name" value="TraI_2"/>
    <property type="match status" value="1"/>
</dbReference>
<dbReference type="InterPro" id="IPR011119">
    <property type="entry name" value="Unchr_helicase_relaxase_TraI"/>
</dbReference>
<feature type="compositionally biased region" description="Polar residues" evidence="1">
    <location>
        <begin position="659"/>
        <end position="672"/>
    </location>
</feature>
<feature type="region of interest" description="Disordered" evidence="1">
    <location>
        <begin position="658"/>
        <end position="736"/>
    </location>
</feature>
<dbReference type="SUPFAM" id="SSF109604">
    <property type="entry name" value="HD-domain/PDEase-like"/>
    <property type="match status" value="1"/>
</dbReference>
<feature type="compositionally biased region" description="Polar residues" evidence="1">
    <location>
        <begin position="470"/>
        <end position="499"/>
    </location>
</feature>
<dbReference type="CDD" id="cd00077">
    <property type="entry name" value="HDc"/>
    <property type="match status" value="1"/>
</dbReference>
<dbReference type="EMBL" id="CP113517">
    <property type="protein sequence ID" value="WAR46110.1"/>
    <property type="molecule type" value="Genomic_DNA"/>
</dbReference>
<dbReference type="NCBIfam" id="NF041494">
    <property type="entry name" value="MobH"/>
    <property type="match status" value="1"/>
</dbReference>
<name>A0ABY7GNQ8_9GAMM</name>
<evidence type="ECO:0000259" key="2">
    <source>
        <dbReference type="Pfam" id="PF07514"/>
    </source>
</evidence>
<feature type="compositionally biased region" description="Polar residues" evidence="1">
    <location>
        <begin position="710"/>
        <end position="719"/>
    </location>
</feature>
<proteinExistence type="predicted"/>
<dbReference type="Proteomes" id="UP001162780">
    <property type="component" value="Chromosome"/>
</dbReference>
<evidence type="ECO:0000313" key="3">
    <source>
        <dbReference type="EMBL" id="WAR46110.1"/>
    </source>
</evidence>
<organism evidence="3 4">
    <name type="scientific">Methylomonas rapida</name>
    <dbReference type="NCBI Taxonomy" id="2963939"/>
    <lineage>
        <taxon>Bacteria</taxon>
        <taxon>Pseudomonadati</taxon>
        <taxon>Pseudomonadota</taxon>
        <taxon>Gammaproteobacteria</taxon>
        <taxon>Methylococcales</taxon>
        <taxon>Methylococcaceae</taxon>
        <taxon>Methylomonas</taxon>
    </lineage>
</organism>
<feature type="domain" description="Uncharacterised" evidence="2">
    <location>
        <begin position="53"/>
        <end position="356"/>
    </location>
</feature>